<accession>A0A449B0P4</accession>
<name>A0A449B0P4_9BACT</name>
<keyword evidence="5" id="KW-1185">Reference proteome</keyword>
<organism evidence="4 5">
    <name type="scientific">Mycoplasmopsis gallopavonis</name>
    <dbReference type="NCBI Taxonomy" id="76629"/>
    <lineage>
        <taxon>Bacteria</taxon>
        <taxon>Bacillati</taxon>
        <taxon>Mycoplasmatota</taxon>
        <taxon>Mycoplasmoidales</taxon>
        <taxon>Metamycoplasmataceae</taxon>
        <taxon>Mycoplasmopsis</taxon>
    </lineage>
</organism>
<dbReference type="Gene3D" id="3.40.50.150">
    <property type="entry name" value="Vaccinia Virus protein VP39"/>
    <property type="match status" value="1"/>
</dbReference>
<dbReference type="SUPFAM" id="SSF53335">
    <property type="entry name" value="S-adenosyl-L-methionine-dependent methyltransferases"/>
    <property type="match status" value="1"/>
</dbReference>
<dbReference type="Gene3D" id="3.90.120.10">
    <property type="entry name" value="DNA Methylase, subunit A, domain 2"/>
    <property type="match status" value="1"/>
</dbReference>
<dbReference type="GO" id="GO:0009307">
    <property type="term" value="P:DNA restriction-modification system"/>
    <property type="evidence" value="ECO:0007669"/>
    <property type="project" value="UniProtKB-KW"/>
</dbReference>
<dbReference type="GO" id="GO:0008168">
    <property type="term" value="F:methyltransferase activity"/>
    <property type="evidence" value="ECO:0007669"/>
    <property type="project" value="UniProtKB-KW"/>
</dbReference>
<protein>
    <submittedName>
        <fullName evidence="4">DNA (Cytosine-5-)-methyltransferase</fullName>
    </submittedName>
</protein>
<keyword evidence="3" id="KW-0680">Restriction system</keyword>
<dbReference type="KEGG" id="mgal:NCTC10186_00851"/>
<evidence type="ECO:0000256" key="2">
    <source>
        <dbReference type="ARBA" id="ARBA00022679"/>
    </source>
</evidence>
<dbReference type="GO" id="GO:0032259">
    <property type="term" value="P:methylation"/>
    <property type="evidence" value="ECO:0007669"/>
    <property type="project" value="UniProtKB-KW"/>
</dbReference>
<proteinExistence type="predicted"/>
<dbReference type="Proteomes" id="UP000289862">
    <property type="component" value="Plasmid 4"/>
</dbReference>
<sequence length="78" mass="9187">MKTFLSNLGYKTFTGILNASNHGSLQNRERVFAISVLKDYKTPFNNDEEYLLYLNKIGQKYVLNDIEERKKKYFSILT</sequence>
<evidence type="ECO:0000313" key="4">
    <source>
        <dbReference type="EMBL" id="VEU73343.1"/>
    </source>
</evidence>
<evidence type="ECO:0000256" key="3">
    <source>
        <dbReference type="ARBA" id="ARBA00022747"/>
    </source>
</evidence>
<keyword evidence="1 4" id="KW-0489">Methyltransferase</keyword>
<dbReference type="AlphaFoldDB" id="A0A449B0P4"/>
<dbReference type="RefSeq" id="WP_268926796.1">
    <property type="nucleotide sequence ID" value="NZ_LR215034.1"/>
</dbReference>
<gene>
    <name evidence="4" type="ORF">NCTC10186_00851</name>
</gene>
<keyword evidence="4" id="KW-0614">Plasmid</keyword>
<reference evidence="4 5" key="1">
    <citation type="submission" date="2019-01" db="EMBL/GenBank/DDBJ databases">
        <authorList>
            <consortium name="Pathogen Informatics"/>
        </authorList>
    </citation>
    <scope>NUCLEOTIDE SEQUENCE [LARGE SCALE GENOMIC DNA]</scope>
    <source>
        <strain evidence="4 5">NCTC10186</strain>
        <plasmid evidence="5">4</plasmid>
    </source>
</reference>
<dbReference type="InterPro" id="IPR001525">
    <property type="entry name" value="C5_MeTfrase"/>
</dbReference>
<keyword evidence="2 4" id="KW-0808">Transferase</keyword>
<evidence type="ECO:0000313" key="5">
    <source>
        <dbReference type="Proteomes" id="UP000289862"/>
    </source>
</evidence>
<dbReference type="InterPro" id="IPR029063">
    <property type="entry name" value="SAM-dependent_MTases_sf"/>
</dbReference>
<dbReference type="EMBL" id="LR215034">
    <property type="protein sequence ID" value="VEU73343.1"/>
    <property type="molecule type" value="Genomic_DNA"/>
</dbReference>
<geneLocation type="plasmid" evidence="4 5">
    <name>4</name>
</geneLocation>
<dbReference type="Pfam" id="PF00145">
    <property type="entry name" value="DNA_methylase"/>
    <property type="match status" value="1"/>
</dbReference>
<evidence type="ECO:0000256" key="1">
    <source>
        <dbReference type="ARBA" id="ARBA00022603"/>
    </source>
</evidence>